<dbReference type="KEGG" id="orp:MOP44_14580"/>
<protein>
    <recommendedName>
        <fullName evidence="3">DUF2971 domain-containing protein</fullName>
    </recommendedName>
</protein>
<sequence>MPLTKKFLRRYSNLPSLIYLLSKKALTFLDPESWDDRNDSLFMRLYKEKKQLATLLAVCFSQETETYHHWSVFASGSSGVCISFYKEELLAELNQYDGIRGRRVSYISLNELAQTSKRITNLPFMKRAPFKPESEYRVIFEDQGKPRSYIDIDIPLSCIDRVYLSPWMPRSVAESVKSVLKGVGGAEDIEVVRSTLIENDRWAKFGKSVVGEFEDESHSHHLAKN</sequence>
<accession>A0A9J7BJ37</accession>
<organism evidence="1 2">
    <name type="scientific">Occallatibacter riparius</name>
    <dbReference type="NCBI Taxonomy" id="1002689"/>
    <lineage>
        <taxon>Bacteria</taxon>
        <taxon>Pseudomonadati</taxon>
        <taxon>Acidobacteriota</taxon>
        <taxon>Terriglobia</taxon>
        <taxon>Terriglobales</taxon>
        <taxon>Acidobacteriaceae</taxon>
        <taxon>Occallatibacter</taxon>
    </lineage>
</organism>
<dbReference type="RefSeq" id="WP_260790722.1">
    <property type="nucleotide sequence ID" value="NZ_CP093313.1"/>
</dbReference>
<keyword evidence="2" id="KW-1185">Reference proteome</keyword>
<gene>
    <name evidence="1" type="ORF">MOP44_14580</name>
</gene>
<dbReference type="AlphaFoldDB" id="A0A9J7BJ37"/>
<name>A0A9J7BJ37_9BACT</name>
<proteinExistence type="predicted"/>
<reference evidence="1" key="1">
    <citation type="submission" date="2021-04" db="EMBL/GenBank/DDBJ databases">
        <title>Phylogenetic analysis of Acidobacteriaceae.</title>
        <authorList>
            <person name="Qiu L."/>
            <person name="Zhang Q."/>
        </authorList>
    </citation>
    <scope>NUCLEOTIDE SEQUENCE</scope>
    <source>
        <strain evidence="1">DSM 25168</strain>
    </source>
</reference>
<dbReference type="Proteomes" id="UP001059380">
    <property type="component" value="Chromosome"/>
</dbReference>
<evidence type="ECO:0008006" key="3">
    <source>
        <dbReference type="Google" id="ProtNLM"/>
    </source>
</evidence>
<evidence type="ECO:0000313" key="1">
    <source>
        <dbReference type="EMBL" id="UWZ81810.1"/>
    </source>
</evidence>
<dbReference type="EMBL" id="CP093313">
    <property type="protein sequence ID" value="UWZ81810.1"/>
    <property type="molecule type" value="Genomic_DNA"/>
</dbReference>
<evidence type="ECO:0000313" key="2">
    <source>
        <dbReference type="Proteomes" id="UP001059380"/>
    </source>
</evidence>